<dbReference type="InterPro" id="IPR046621">
    <property type="entry name" value="DUF6734"/>
</dbReference>
<organism evidence="2 3">
    <name type="scientific">Fibrella aquatilis</name>
    <dbReference type="NCBI Taxonomy" id="2817059"/>
    <lineage>
        <taxon>Bacteria</taxon>
        <taxon>Pseudomonadati</taxon>
        <taxon>Bacteroidota</taxon>
        <taxon>Cytophagia</taxon>
        <taxon>Cytophagales</taxon>
        <taxon>Spirosomataceae</taxon>
        <taxon>Fibrella</taxon>
    </lineage>
</organism>
<dbReference type="RefSeq" id="WP_207335441.1">
    <property type="nucleotide sequence ID" value="NZ_JAFMYU010000007.1"/>
</dbReference>
<evidence type="ECO:0000313" key="3">
    <source>
        <dbReference type="Proteomes" id="UP000664795"/>
    </source>
</evidence>
<dbReference type="EMBL" id="JAFMYU010000007">
    <property type="protein sequence ID" value="MBO0931469.1"/>
    <property type="molecule type" value="Genomic_DNA"/>
</dbReference>
<dbReference type="AlphaFoldDB" id="A0A939G6E8"/>
<reference evidence="2 3" key="1">
    <citation type="submission" date="2021-03" db="EMBL/GenBank/DDBJ databases">
        <title>Fibrella sp. HMF5036 genome sequencing and assembly.</title>
        <authorList>
            <person name="Kang H."/>
            <person name="Kim H."/>
            <person name="Bae S."/>
            <person name="Joh K."/>
        </authorList>
    </citation>
    <scope>NUCLEOTIDE SEQUENCE [LARGE SCALE GENOMIC DNA]</scope>
    <source>
        <strain evidence="2 3">HMF5036</strain>
    </source>
</reference>
<proteinExistence type="predicted"/>
<comment type="caution">
    <text evidence="2">The sequence shown here is derived from an EMBL/GenBank/DDBJ whole genome shotgun (WGS) entry which is preliminary data.</text>
</comment>
<gene>
    <name evidence="2" type="ORF">J2I48_10715</name>
</gene>
<name>A0A939G6E8_9BACT</name>
<dbReference type="Pfam" id="PF20508">
    <property type="entry name" value="DUF6734"/>
    <property type="match status" value="1"/>
</dbReference>
<dbReference type="Proteomes" id="UP000664795">
    <property type="component" value="Unassembled WGS sequence"/>
</dbReference>
<keyword evidence="3" id="KW-1185">Reference proteome</keyword>
<protein>
    <recommendedName>
        <fullName evidence="1">DUF6734 domain-containing protein</fullName>
    </recommendedName>
</protein>
<evidence type="ECO:0000259" key="1">
    <source>
        <dbReference type="Pfam" id="PF20508"/>
    </source>
</evidence>
<sequence length="294" mass="33882">MKIVQSYWSKPTKKYSDDVFYKHANGWLAKKYNYMAWALSCFNLRKHYDVVELVTDAAGKKLLIDQLELPYTTVNVGLESMSHYPDDLWALGKLYAYSIQDEPFLHVDADVFIWQPFDEVIMNAPLAVQQLEVGYAHYGELMEQINASFTYISPCFHTQAQGMLTAVNAGIIGGTDIAFFNDYTAEAFRFVDRNLLALEHISSLDLYNTIYEQLLFYTLAQARQVDITCCFGGLGKRLDWLFAFPGTLPTSQYTHAAGGGKRDKIVCSRLEHRLRSDYPDYYYWLMHKLRTLEL</sequence>
<evidence type="ECO:0000313" key="2">
    <source>
        <dbReference type="EMBL" id="MBO0931469.1"/>
    </source>
</evidence>
<accession>A0A939G6E8</accession>
<feature type="domain" description="DUF6734" evidence="1">
    <location>
        <begin position="1"/>
        <end position="286"/>
    </location>
</feature>